<name>A0A8R7V090_TRIUA</name>
<keyword evidence="5" id="KW-1185">Reference proteome</keyword>
<keyword evidence="2" id="KW-0809">Transit peptide</keyword>
<dbReference type="PANTHER" id="PTHR47926">
    <property type="entry name" value="PENTATRICOPEPTIDE REPEAT-CONTAINING PROTEIN"/>
    <property type="match status" value="1"/>
</dbReference>
<protein>
    <recommendedName>
        <fullName evidence="6">Pentatricopeptide repeat-containing protein</fullName>
    </recommendedName>
</protein>
<dbReference type="Pfam" id="PF01535">
    <property type="entry name" value="PPR"/>
    <property type="match status" value="1"/>
</dbReference>
<evidence type="ECO:0000256" key="3">
    <source>
        <dbReference type="PROSITE-ProRule" id="PRU00708"/>
    </source>
</evidence>
<dbReference type="GO" id="GO:0009451">
    <property type="term" value="P:RNA modification"/>
    <property type="evidence" value="ECO:0007669"/>
    <property type="project" value="InterPro"/>
</dbReference>
<feature type="repeat" description="PPR" evidence="3">
    <location>
        <begin position="111"/>
        <end position="141"/>
    </location>
</feature>
<dbReference type="PROSITE" id="PS51375">
    <property type="entry name" value="PPR"/>
    <property type="match status" value="4"/>
</dbReference>
<dbReference type="InterPro" id="IPR002885">
    <property type="entry name" value="PPR_rpt"/>
</dbReference>
<evidence type="ECO:0000256" key="1">
    <source>
        <dbReference type="ARBA" id="ARBA00022737"/>
    </source>
</evidence>
<evidence type="ECO:0008006" key="6">
    <source>
        <dbReference type="Google" id="ProtNLM"/>
    </source>
</evidence>
<evidence type="ECO:0000256" key="2">
    <source>
        <dbReference type="ARBA" id="ARBA00022946"/>
    </source>
</evidence>
<sequence length="422" mass="47176">MPARDTVSFNTLIGSYANSCCVGDAFGVFKVMVEGRLRPDGWTITALSGACVGLKDLRVAKALHAVAMRALRAAAFQSQQVAIVLVDMYVKCRGLVLARKVFDLAGEKARDVRLWTMMVSGYARSRELEMARALFNEMPEKDLVAWTALIGGFVQFGRSKEALMLFEEMEEAGIEADGVTVVKVLSACIQYCTFDVAKRLHHRVMHNELISTDARLATALVDMYAKHGFIQTAMDVFCGVDDIFKTVELFNAMIGGLAHHNSGEKAIMLFDEMRSLGLHPDKITFTAVLCACSRGALVTQGFEIFNSMVGKYGVEQDIKHYACMADLLARDGRLDDAYRFIQNMPFKANSVVWASLRRECEIHGNMRIGKLAEEELLRFDPSYRPESESLVLSDIFSDGRKQKRSAMVRKVIRLKPKHKRTK</sequence>
<reference evidence="4" key="2">
    <citation type="submission" date="2018-03" db="EMBL/GenBank/DDBJ databases">
        <title>The Triticum urartu genome reveals the dynamic nature of wheat genome evolution.</title>
        <authorList>
            <person name="Ling H."/>
            <person name="Ma B."/>
            <person name="Shi X."/>
            <person name="Liu H."/>
            <person name="Dong L."/>
            <person name="Sun H."/>
            <person name="Cao Y."/>
            <person name="Gao Q."/>
            <person name="Zheng S."/>
            <person name="Li Y."/>
            <person name="Yu Y."/>
            <person name="Du H."/>
            <person name="Qi M."/>
            <person name="Li Y."/>
            <person name="Yu H."/>
            <person name="Cui Y."/>
            <person name="Wang N."/>
            <person name="Chen C."/>
            <person name="Wu H."/>
            <person name="Zhao Y."/>
            <person name="Zhang J."/>
            <person name="Li Y."/>
            <person name="Zhou W."/>
            <person name="Zhang B."/>
            <person name="Hu W."/>
            <person name="Eijk M."/>
            <person name="Tang J."/>
            <person name="Witsenboer H."/>
            <person name="Zhao S."/>
            <person name="Li Z."/>
            <person name="Zhang A."/>
            <person name="Wang D."/>
            <person name="Liang C."/>
        </authorList>
    </citation>
    <scope>NUCLEOTIDE SEQUENCE [LARGE SCALE GENOMIC DNA]</scope>
    <source>
        <strain evidence="4">cv. G1812</strain>
    </source>
</reference>
<dbReference type="FunFam" id="1.25.40.10:FF:000090">
    <property type="entry name" value="Pentatricopeptide repeat-containing protein, chloroplastic"/>
    <property type="match status" value="1"/>
</dbReference>
<evidence type="ECO:0000313" key="4">
    <source>
        <dbReference type="EnsemblPlants" id="TuG1812G0600004212.01.T01.cds462773"/>
    </source>
</evidence>
<dbReference type="NCBIfam" id="TIGR00756">
    <property type="entry name" value="PPR"/>
    <property type="match status" value="4"/>
</dbReference>
<dbReference type="EnsemblPlants" id="TuG1812G0600004212.01.T01">
    <property type="protein sequence ID" value="TuG1812G0600004212.01.T01.cds462773"/>
    <property type="gene ID" value="TuG1812G0600004212.01"/>
</dbReference>
<dbReference type="InterPro" id="IPR011990">
    <property type="entry name" value="TPR-like_helical_dom_sf"/>
</dbReference>
<accession>A0A8R7V090</accession>
<feature type="repeat" description="PPR" evidence="3">
    <location>
        <begin position="246"/>
        <end position="280"/>
    </location>
</feature>
<dbReference type="PANTHER" id="PTHR47926:SF411">
    <property type="entry name" value="PENTATRICOPEPTIDE REPEAT-CONTAINING PROTEIN"/>
    <property type="match status" value="1"/>
</dbReference>
<dbReference type="AlphaFoldDB" id="A0A8R7V090"/>
<dbReference type="Gene3D" id="1.25.40.10">
    <property type="entry name" value="Tetratricopeptide repeat domain"/>
    <property type="match status" value="3"/>
</dbReference>
<evidence type="ECO:0000313" key="5">
    <source>
        <dbReference type="Proteomes" id="UP000015106"/>
    </source>
</evidence>
<reference evidence="5" key="1">
    <citation type="journal article" date="2013" name="Nature">
        <title>Draft genome of the wheat A-genome progenitor Triticum urartu.</title>
        <authorList>
            <person name="Ling H.Q."/>
            <person name="Zhao S."/>
            <person name="Liu D."/>
            <person name="Wang J."/>
            <person name="Sun H."/>
            <person name="Zhang C."/>
            <person name="Fan H."/>
            <person name="Li D."/>
            <person name="Dong L."/>
            <person name="Tao Y."/>
            <person name="Gao C."/>
            <person name="Wu H."/>
            <person name="Li Y."/>
            <person name="Cui Y."/>
            <person name="Guo X."/>
            <person name="Zheng S."/>
            <person name="Wang B."/>
            <person name="Yu K."/>
            <person name="Liang Q."/>
            <person name="Yang W."/>
            <person name="Lou X."/>
            <person name="Chen J."/>
            <person name="Feng M."/>
            <person name="Jian J."/>
            <person name="Zhang X."/>
            <person name="Luo G."/>
            <person name="Jiang Y."/>
            <person name="Liu J."/>
            <person name="Wang Z."/>
            <person name="Sha Y."/>
            <person name="Zhang B."/>
            <person name="Wu H."/>
            <person name="Tang D."/>
            <person name="Shen Q."/>
            <person name="Xue P."/>
            <person name="Zou S."/>
            <person name="Wang X."/>
            <person name="Liu X."/>
            <person name="Wang F."/>
            <person name="Yang Y."/>
            <person name="An X."/>
            <person name="Dong Z."/>
            <person name="Zhang K."/>
            <person name="Zhang X."/>
            <person name="Luo M.C."/>
            <person name="Dvorak J."/>
            <person name="Tong Y."/>
            <person name="Wang J."/>
            <person name="Yang H."/>
            <person name="Li Z."/>
            <person name="Wang D."/>
            <person name="Zhang A."/>
            <person name="Wang J."/>
        </authorList>
    </citation>
    <scope>NUCLEOTIDE SEQUENCE</scope>
    <source>
        <strain evidence="5">cv. G1812</strain>
    </source>
</reference>
<dbReference type="Gramene" id="TuG1812G0600004212.01.T01">
    <property type="protein sequence ID" value="TuG1812G0600004212.01.T01.cds462773"/>
    <property type="gene ID" value="TuG1812G0600004212.01"/>
</dbReference>
<dbReference type="Proteomes" id="UP000015106">
    <property type="component" value="Chromosome 6"/>
</dbReference>
<feature type="repeat" description="PPR" evidence="3">
    <location>
        <begin position="142"/>
        <end position="176"/>
    </location>
</feature>
<dbReference type="Pfam" id="PF13041">
    <property type="entry name" value="PPR_2"/>
    <property type="match status" value="3"/>
</dbReference>
<keyword evidence="1" id="KW-0677">Repeat</keyword>
<proteinExistence type="predicted"/>
<organism evidence="4 5">
    <name type="scientific">Triticum urartu</name>
    <name type="common">Red wild einkorn</name>
    <name type="synonym">Crithodium urartu</name>
    <dbReference type="NCBI Taxonomy" id="4572"/>
    <lineage>
        <taxon>Eukaryota</taxon>
        <taxon>Viridiplantae</taxon>
        <taxon>Streptophyta</taxon>
        <taxon>Embryophyta</taxon>
        <taxon>Tracheophyta</taxon>
        <taxon>Spermatophyta</taxon>
        <taxon>Magnoliopsida</taxon>
        <taxon>Liliopsida</taxon>
        <taxon>Poales</taxon>
        <taxon>Poaceae</taxon>
        <taxon>BOP clade</taxon>
        <taxon>Pooideae</taxon>
        <taxon>Triticodae</taxon>
        <taxon>Triticeae</taxon>
        <taxon>Triticinae</taxon>
        <taxon>Triticum</taxon>
    </lineage>
</organism>
<reference evidence="4" key="3">
    <citation type="submission" date="2022-06" db="UniProtKB">
        <authorList>
            <consortium name="EnsemblPlants"/>
        </authorList>
    </citation>
    <scope>IDENTIFICATION</scope>
</reference>
<dbReference type="InterPro" id="IPR046960">
    <property type="entry name" value="PPR_At4g14850-like_plant"/>
</dbReference>
<feature type="repeat" description="PPR" evidence="3">
    <location>
        <begin position="5"/>
        <end position="39"/>
    </location>
</feature>
<dbReference type="GO" id="GO:0003723">
    <property type="term" value="F:RNA binding"/>
    <property type="evidence" value="ECO:0007669"/>
    <property type="project" value="InterPro"/>
</dbReference>